<dbReference type="AlphaFoldDB" id="A0A0J1FKV0"/>
<dbReference type="STRING" id="476652.DEAC_c40010"/>
<reference evidence="2 3" key="1">
    <citation type="submission" date="2015-06" db="EMBL/GenBank/DDBJ databases">
        <title>Draft genome of the moderately acidophilic sulfate reducer Candidatus Desulfosporosinus acididurans strain M1.</title>
        <authorList>
            <person name="Poehlein A."/>
            <person name="Petzsch P."/>
            <person name="Johnson B.D."/>
            <person name="Schloemann M."/>
            <person name="Daniel R."/>
            <person name="Muehling M."/>
        </authorList>
    </citation>
    <scope>NUCLEOTIDE SEQUENCE [LARGE SCALE GENOMIC DNA]</scope>
    <source>
        <strain evidence="2 3">M1</strain>
    </source>
</reference>
<evidence type="ECO:0000313" key="3">
    <source>
        <dbReference type="Proteomes" id="UP000036356"/>
    </source>
</evidence>
<dbReference type="Proteomes" id="UP000036356">
    <property type="component" value="Unassembled WGS sequence"/>
</dbReference>
<organism evidence="2 3">
    <name type="scientific">Desulfosporosinus acididurans</name>
    <dbReference type="NCBI Taxonomy" id="476652"/>
    <lineage>
        <taxon>Bacteria</taxon>
        <taxon>Bacillati</taxon>
        <taxon>Bacillota</taxon>
        <taxon>Clostridia</taxon>
        <taxon>Eubacteriales</taxon>
        <taxon>Desulfitobacteriaceae</taxon>
        <taxon>Desulfosporosinus</taxon>
    </lineage>
</organism>
<dbReference type="Gene3D" id="2.60.120.260">
    <property type="entry name" value="Galactose-binding domain-like"/>
    <property type="match status" value="1"/>
</dbReference>
<evidence type="ECO:0000313" key="2">
    <source>
        <dbReference type="EMBL" id="KLU64007.1"/>
    </source>
</evidence>
<dbReference type="PATRIC" id="fig|476652.3.peg.4240"/>
<dbReference type="RefSeq" id="WP_047811779.1">
    <property type="nucleotide sequence ID" value="NZ_LDZY01000018.1"/>
</dbReference>
<evidence type="ECO:0008006" key="4">
    <source>
        <dbReference type="Google" id="ProtNLM"/>
    </source>
</evidence>
<dbReference type="EMBL" id="LDZY01000018">
    <property type="protein sequence ID" value="KLU64007.1"/>
    <property type="molecule type" value="Genomic_DNA"/>
</dbReference>
<gene>
    <name evidence="2" type="ORF">DEAC_c40010</name>
</gene>
<sequence length="872" mass="91070">MSKTTTNLNLYEVDPTTDGALTFNVQTMLNDNWDKIDTAVAGKETPTGAQAKADSAQTASEAYTDSKFPVPSSGLAAGAVTTQAMANPPMFSLPNLLHPSAQQFTRGSNAARKNLAPVPYNVLRYEQGKFGLGAYIEEVTTNLVYNSDFETITGTAQLFADALTSYTGSSAAPWTQQVGGFTFGESGATSGASSSQMTAGNNNWKPLTGSGGQNLYLASQATVTAPATLSANNNGALYFRIDGNNYYMAYINNTNFWLAKVVNGTATTLQTVTQAISNSHTYTITLSIDPSGHLTAKLYDGAGTSGTLLQTLTAADTSLAGGFLVGVGGDTGVVISNASVTGPFADGWTIGGDSRVAWALTATNPISGNYSVSAVGAQEAVQSSVNRIITGISAGVPYSLSGSIQTSGVGASGAYLEGDFQQSSGAFISSLLTSDVQGTSLVTRYSQSETSPALTAQIELYLVMKSVGAVLFDAIQLEQKAYPTTNVRNDSTTATASRNADQLSYNLSQPLPSRWFGALVWTPEQASSIANTSGYKRLFNVKDKIAGNNRYIVSFLTIADSDGSAGSFRFSKVTSAGVTSRLNSSAISFNAGDLIFIAMLDDPTNTGMTIWVGVNGGALQKFNLANRDIITDAQATYIGCDAATGFECNGTIDFPIITSQIPTDEQVNALYYSAEWGGIRDYPGALPDKIVIGQNEVSLENVLSGKGSQIRSDKGFSIISSLSGTCICTNCFWDGSAWYAINPNARATMISPISSTGEVRVYTKAVPGTSPITWDSNYDLIQALSGGYKVQSGYVGTSSGSGIVNTSVTFPVAFSTAPIVLLTPTTGSTSALPAVSTNADQPYGVYNPTTAGFNIVSNQTASIGFEWLAIGS</sequence>
<proteinExistence type="predicted"/>
<accession>A0A0J1FKV0</accession>
<name>A0A0J1FKV0_9FIRM</name>
<comment type="caution">
    <text evidence="2">The sequence shown here is derived from an EMBL/GenBank/DDBJ whole genome shotgun (WGS) entry which is preliminary data.</text>
</comment>
<dbReference type="Gene3D" id="2.60.120.560">
    <property type="entry name" value="Exo-inulinase, domain 1"/>
    <property type="match status" value="1"/>
</dbReference>
<dbReference type="SUPFAM" id="SSF141086">
    <property type="entry name" value="Agglutinin HPA-like"/>
    <property type="match status" value="1"/>
</dbReference>
<dbReference type="InterPro" id="IPR037221">
    <property type="entry name" value="H-type_lectin_dom_sf"/>
</dbReference>
<evidence type="ECO:0000256" key="1">
    <source>
        <dbReference type="SAM" id="MobiDB-lite"/>
    </source>
</evidence>
<keyword evidence="3" id="KW-1185">Reference proteome</keyword>
<protein>
    <recommendedName>
        <fullName evidence="4">Tail fiber protein</fullName>
    </recommendedName>
</protein>
<feature type="region of interest" description="Disordered" evidence="1">
    <location>
        <begin position="44"/>
        <end position="65"/>
    </location>
</feature>